<reference evidence="3 5" key="2">
    <citation type="submission" date="2019-09" db="EMBL/GenBank/DDBJ databases">
        <title>Pimelobacter sp. isolated from Paulinella.</title>
        <authorList>
            <person name="Jeong S.E."/>
        </authorList>
    </citation>
    <scope>NUCLEOTIDE SEQUENCE [LARGE SCALE GENOMIC DNA]</scope>
    <source>
        <strain evidence="3 5">Pch-N</strain>
    </source>
</reference>
<keyword evidence="1" id="KW-1133">Transmembrane helix</keyword>
<dbReference type="KEGG" id="psim:KR76_17790"/>
<dbReference type="EMBL" id="CP009896">
    <property type="protein sequence ID" value="AIY18164.1"/>
    <property type="molecule type" value="Genomic_DNA"/>
</dbReference>
<evidence type="ECO:0000313" key="2">
    <source>
        <dbReference type="EMBL" id="AIY18164.1"/>
    </source>
</evidence>
<dbReference type="RefSeq" id="WP_038680137.1">
    <property type="nucleotide sequence ID" value="NZ_BJMC01000018.1"/>
</dbReference>
<dbReference type="Proteomes" id="UP000030300">
    <property type="component" value="Chromosome"/>
</dbReference>
<dbReference type="HOGENOM" id="CLU_209140_0_0_11"/>
<name>A0A0A1DLE9_NOCSI</name>
<dbReference type="Proteomes" id="UP000449906">
    <property type="component" value="Unassembled WGS sequence"/>
</dbReference>
<dbReference type="GeneID" id="96610666"/>
<evidence type="ECO:0000313" key="3">
    <source>
        <dbReference type="EMBL" id="KAB2810590.1"/>
    </source>
</evidence>
<dbReference type="EMBL" id="WBVM01000001">
    <property type="protein sequence ID" value="KAB2810590.1"/>
    <property type="molecule type" value="Genomic_DNA"/>
</dbReference>
<keyword evidence="1" id="KW-0472">Membrane</keyword>
<feature type="transmembrane region" description="Helical" evidence="1">
    <location>
        <begin position="38"/>
        <end position="56"/>
    </location>
</feature>
<sequence>MRIVGFILALALVAGGAFIALAGMGYIGSGSDTSQSWAMLGSLIAGLGVALGISVARPPHR</sequence>
<evidence type="ECO:0000313" key="5">
    <source>
        <dbReference type="Proteomes" id="UP000449906"/>
    </source>
</evidence>
<reference evidence="2 4" key="1">
    <citation type="journal article" date="2015" name="Genome Announc.">
        <title>Complete Genome Sequence of Steroid-Transforming Nocardioides simplex VKM Ac-2033D.</title>
        <authorList>
            <person name="Shtratnikova V.Y."/>
            <person name="Schelkunov M.I."/>
            <person name="Pekov Y.A."/>
            <person name="Fokina V.V."/>
            <person name="Logacheva M.D."/>
            <person name="Sokolov S.L."/>
            <person name="Bragin E.Y."/>
            <person name="Ashapkin V.V."/>
            <person name="Donova M.V."/>
        </authorList>
    </citation>
    <scope>NUCLEOTIDE SEQUENCE [LARGE SCALE GENOMIC DNA]</scope>
    <source>
        <strain evidence="2 4">VKM Ac-2033D</strain>
    </source>
</reference>
<organism evidence="2 4">
    <name type="scientific">Nocardioides simplex</name>
    <name type="common">Arthrobacter simplex</name>
    <dbReference type="NCBI Taxonomy" id="2045"/>
    <lineage>
        <taxon>Bacteria</taxon>
        <taxon>Bacillati</taxon>
        <taxon>Actinomycetota</taxon>
        <taxon>Actinomycetes</taxon>
        <taxon>Propionibacteriales</taxon>
        <taxon>Nocardioidaceae</taxon>
        <taxon>Pimelobacter</taxon>
    </lineage>
</organism>
<keyword evidence="4" id="KW-1185">Reference proteome</keyword>
<keyword evidence="1" id="KW-0812">Transmembrane</keyword>
<evidence type="ECO:0000256" key="1">
    <source>
        <dbReference type="SAM" id="Phobius"/>
    </source>
</evidence>
<gene>
    <name evidence="3" type="ORF">F9L07_01070</name>
    <name evidence="2" type="ORF">KR76_17790</name>
</gene>
<accession>A0A0A1DLE9</accession>
<protein>
    <submittedName>
        <fullName evidence="2">Uncharacterized protein</fullName>
    </submittedName>
</protein>
<evidence type="ECO:0000313" key="4">
    <source>
        <dbReference type="Proteomes" id="UP000030300"/>
    </source>
</evidence>
<proteinExistence type="predicted"/>
<dbReference type="AlphaFoldDB" id="A0A0A1DLE9"/>